<dbReference type="InterPro" id="IPR017927">
    <property type="entry name" value="FAD-bd_FR_type"/>
</dbReference>
<dbReference type="InterPro" id="IPR013130">
    <property type="entry name" value="Fe3_Rdtase_TM_dom"/>
</dbReference>
<evidence type="ECO:0000256" key="1">
    <source>
        <dbReference type="ARBA" id="ARBA00004651"/>
    </source>
</evidence>
<dbReference type="AlphaFoldDB" id="A0A0C3A236"/>
<keyword evidence="8 14" id="KW-1133">Transmembrane helix</keyword>
<dbReference type="InterPro" id="IPR017938">
    <property type="entry name" value="Riboflavin_synthase-like_b-brl"/>
</dbReference>
<proteinExistence type="inferred from homology"/>
<dbReference type="InParanoid" id="A0A0C3A236"/>
<dbReference type="HOGENOM" id="CLU_017408_2_0_1"/>
<accession>A0A0C3A236</accession>
<dbReference type="GO" id="GO:0006826">
    <property type="term" value="P:iron ion transport"/>
    <property type="evidence" value="ECO:0007669"/>
    <property type="project" value="TreeGrafter"/>
</dbReference>
<dbReference type="Pfam" id="PF01794">
    <property type="entry name" value="Ferric_reduct"/>
    <property type="match status" value="1"/>
</dbReference>
<dbReference type="GO" id="GO:0015677">
    <property type="term" value="P:copper ion import"/>
    <property type="evidence" value="ECO:0007669"/>
    <property type="project" value="TreeGrafter"/>
</dbReference>
<evidence type="ECO:0000256" key="7">
    <source>
        <dbReference type="ARBA" id="ARBA00022982"/>
    </source>
</evidence>
<dbReference type="InterPro" id="IPR051410">
    <property type="entry name" value="Ferric/Cupric_Reductase"/>
</dbReference>
<feature type="transmembrane region" description="Helical" evidence="14">
    <location>
        <begin position="144"/>
        <end position="166"/>
    </location>
</feature>
<dbReference type="PANTHER" id="PTHR32361">
    <property type="entry name" value="FERRIC/CUPRIC REDUCTASE TRANSMEMBRANE COMPONENT"/>
    <property type="match status" value="1"/>
</dbReference>
<dbReference type="PANTHER" id="PTHR32361:SF9">
    <property type="entry name" value="FERRIC REDUCTASE TRANSMEMBRANE COMPONENT 3-RELATED"/>
    <property type="match status" value="1"/>
</dbReference>
<evidence type="ECO:0000256" key="4">
    <source>
        <dbReference type="ARBA" id="ARBA00022448"/>
    </source>
</evidence>
<evidence type="ECO:0000256" key="12">
    <source>
        <dbReference type="ARBA" id="ARBA00023180"/>
    </source>
</evidence>
<dbReference type="InterPro" id="IPR013121">
    <property type="entry name" value="Fe_red_NAD-bd_6"/>
</dbReference>
<dbReference type="InterPro" id="IPR013112">
    <property type="entry name" value="FAD-bd_8"/>
</dbReference>
<evidence type="ECO:0000256" key="6">
    <source>
        <dbReference type="ARBA" id="ARBA00022692"/>
    </source>
</evidence>
<keyword evidence="9" id="KW-0560">Oxidoreductase</keyword>
<feature type="transmembrane region" description="Helical" evidence="14">
    <location>
        <begin position="178"/>
        <end position="199"/>
    </location>
</feature>
<dbReference type="Pfam" id="PF08022">
    <property type="entry name" value="FAD_binding_8"/>
    <property type="match status" value="1"/>
</dbReference>
<dbReference type="SFLD" id="SFLDG01168">
    <property type="entry name" value="Ferric_reductase_subgroup_(FRE"/>
    <property type="match status" value="1"/>
</dbReference>
<dbReference type="Proteomes" id="UP000053989">
    <property type="component" value="Unassembled WGS sequence"/>
</dbReference>
<dbReference type="SUPFAM" id="SSF63380">
    <property type="entry name" value="Riboflavin synthase domain-like"/>
    <property type="match status" value="1"/>
</dbReference>
<evidence type="ECO:0000313" key="16">
    <source>
        <dbReference type="EMBL" id="KIM58727.1"/>
    </source>
</evidence>
<feature type="transmembrane region" description="Helical" evidence="14">
    <location>
        <begin position="219"/>
        <end position="236"/>
    </location>
</feature>
<evidence type="ECO:0000259" key="15">
    <source>
        <dbReference type="PROSITE" id="PS51384"/>
    </source>
</evidence>
<dbReference type="SFLD" id="SFLDS00052">
    <property type="entry name" value="Ferric_Reductase_Domain"/>
    <property type="match status" value="1"/>
</dbReference>
<keyword evidence="10" id="KW-0406">Ion transport</keyword>
<feature type="domain" description="FAD-binding FR-type" evidence="15">
    <location>
        <begin position="283"/>
        <end position="406"/>
    </location>
</feature>
<evidence type="ECO:0000313" key="17">
    <source>
        <dbReference type="Proteomes" id="UP000053989"/>
    </source>
</evidence>
<protein>
    <recommendedName>
        <fullName evidence="3">ferric-chelate reductase (NADPH)</fullName>
        <ecNumber evidence="3">1.16.1.9</ecNumber>
    </recommendedName>
</protein>
<feature type="transmembrane region" description="Helical" evidence="14">
    <location>
        <begin position="243"/>
        <end position="263"/>
    </location>
</feature>
<dbReference type="GO" id="GO:0052851">
    <property type="term" value="F:ferric-chelate reductase (NADPH) activity"/>
    <property type="evidence" value="ECO:0007669"/>
    <property type="project" value="UniProtKB-EC"/>
</dbReference>
<dbReference type="InterPro" id="IPR039261">
    <property type="entry name" value="FNR_nucleotide-bd"/>
</dbReference>
<dbReference type="Gene3D" id="3.40.50.80">
    <property type="entry name" value="Nucleotide-binding domain of ferredoxin-NADP reductase (FNR) module"/>
    <property type="match status" value="1"/>
</dbReference>
<evidence type="ECO:0000256" key="13">
    <source>
        <dbReference type="ARBA" id="ARBA00048483"/>
    </source>
</evidence>
<name>A0A0C3A236_9AGAM</name>
<evidence type="ECO:0000256" key="9">
    <source>
        <dbReference type="ARBA" id="ARBA00023002"/>
    </source>
</evidence>
<evidence type="ECO:0000256" key="8">
    <source>
        <dbReference type="ARBA" id="ARBA00022989"/>
    </source>
</evidence>
<evidence type="ECO:0000256" key="14">
    <source>
        <dbReference type="SAM" id="Phobius"/>
    </source>
</evidence>
<keyword evidence="6 14" id="KW-0812">Transmembrane</keyword>
<evidence type="ECO:0000256" key="2">
    <source>
        <dbReference type="ARBA" id="ARBA00006278"/>
    </source>
</evidence>
<reference evidence="17" key="2">
    <citation type="submission" date="2015-01" db="EMBL/GenBank/DDBJ databases">
        <title>Evolutionary Origins and Diversification of the Mycorrhizal Mutualists.</title>
        <authorList>
            <consortium name="DOE Joint Genome Institute"/>
            <consortium name="Mycorrhizal Genomics Consortium"/>
            <person name="Kohler A."/>
            <person name="Kuo A."/>
            <person name="Nagy L.G."/>
            <person name="Floudas D."/>
            <person name="Copeland A."/>
            <person name="Barry K.W."/>
            <person name="Cichocki N."/>
            <person name="Veneault-Fourrey C."/>
            <person name="LaButti K."/>
            <person name="Lindquist E.A."/>
            <person name="Lipzen A."/>
            <person name="Lundell T."/>
            <person name="Morin E."/>
            <person name="Murat C."/>
            <person name="Riley R."/>
            <person name="Ohm R."/>
            <person name="Sun H."/>
            <person name="Tunlid A."/>
            <person name="Henrissat B."/>
            <person name="Grigoriev I.V."/>
            <person name="Hibbett D.S."/>
            <person name="Martin F."/>
        </authorList>
    </citation>
    <scope>NUCLEOTIDE SEQUENCE [LARGE SCALE GENOMIC DNA]</scope>
    <source>
        <strain evidence="17">Foug A</strain>
    </source>
</reference>
<dbReference type="EC" id="1.16.1.9" evidence="3"/>
<comment type="subcellular location">
    <subcellularLocation>
        <location evidence="1">Cell membrane</location>
        <topology evidence="1">Multi-pass membrane protein</topology>
    </subcellularLocation>
</comment>
<dbReference type="STRING" id="1036808.A0A0C3A236"/>
<keyword evidence="5" id="KW-1003">Cell membrane</keyword>
<evidence type="ECO:0000256" key="11">
    <source>
        <dbReference type="ARBA" id="ARBA00023136"/>
    </source>
</evidence>
<feature type="transmembrane region" description="Helical" evidence="14">
    <location>
        <begin position="102"/>
        <end position="124"/>
    </location>
</feature>
<evidence type="ECO:0000256" key="5">
    <source>
        <dbReference type="ARBA" id="ARBA00022475"/>
    </source>
</evidence>
<organism evidence="16 17">
    <name type="scientific">Scleroderma citrinum Foug A</name>
    <dbReference type="NCBI Taxonomy" id="1036808"/>
    <lineage>
        <taxon>Eukaryota</taxon>
        <taxon>Fungi</taxon>
        <taxon>Dikarya</taxon>
        <taxon>Basidiomycota</taxon>
        <taxon>Agaricomycotina</taxon>
        <taxon>Agaricomycetes</taxon>
        <taxon>Agaricomycetidae</taxon>
        <taxon>Boletales</taxon>
        <taxon>Sclerodermatineae</taxon>
        <taxon>Sclerodermataceae</taxon>
        <taxon>Scleroderma</taxon>
    </lineage>
</organism>
<sequence length="585" mass="63995">MAGLPPQVPASLQIYNSYVVDPEWQRKFTIIWCSAVGVVAVASLPKLAGSLRNGRFLKGFFGISEDLQKGGYISVTCEDKLPPPRSNNRVTRTWSSVASVRYWTLPYIGLNLAQTCIILAYLGVVLLCDIKDAPLISNPNRAGFLAIAQIPIVFLFATKNSILSLLLGPGNGYEKLNYVHRMAGRLMFLSACIHGSLWIRNHLQYGLPILGPQKETSGIAAFSLLGVIVLTSLRPVRRLFYGAFFFTHILAFVAFFVTIRYHTLYAAPWIYPALAFFGADVFLRFLRYRIKDARLIALDDLMTVVEVIGCDDGWLAGQHVRLRVFFSNKAFETHPFTILSAPPAQSCLSNSGMVLAARVNGDWTQALNDFTRQEQDRLRFSEKRGDERGVPVHIMIDGPYGGSSIDLGQYETALLIAGGSGVTFTLGILDDIVARCVKLGRRSGERTRRIEFVWCIRSFGHISWFSSMLTAIANAAAQSTLDLHISIFVTCLCDPEAVPVIPNCDVKLERPSAYSLLCEVTAFSPGSSLESAKGNTSPVHGGGVAVCASGPESLTRETQNAVAKLGVAKAMELGGISVHVESFTL</sequence>
<keyword evidence="11 14" id="KW-0472">Membrane</keyword>
<dbReference type="GO" id="GO:0006879">
    <property type="term" value="P:intracellular iron ion homeostasis"/>
    <property type="evidence" value="ECO:0007669"/>
    <property type="project" value="TreeGrafter"/>
</dbReference>
<keyword evidence="12" id="KW-0325">Glycoprotein</keyword>
<dbReference type="EMBL" id="KN822082">
    <property type="protein sequence ID" value="KIM58727.1"/>
    <property type="molecule type" value="Genomic_DNA"/>
</dbReference>
<dbReference type="CDD" id="cd06186">
    <property type="entry name" value="NOX_Duox_like_FAD_NADP"/>
    <property type="match status" value="1"/>
</dbReference>
<comment type="similarity">
    <text evidence="2">Belongs to the ferric reductase (FRE) family.</text>
</comment>
<dbReference type="SUPFAM" id="SSF52343">
    <property type="entry name" value="Ferredoxin reductase-like, C-terminal NADP-linked domain"/>
    <property type="match status" value="1"/>
</dbReference>
<dbReference type="Pfam" id="PF08030">
    <property type="entry name" value="NAD_binding_6"/>
    <property type="match status" value="1"/>
</dbReference>
<dbReference type="GO" id="GO:0005886">
    <property type="term" value="C:plasma membrane"/>
    <property type="evidence" value="ECO:0007669"/>
    <property type="project" value="UniProtKB-SubCell"/>
</dbReference>
<feature type="transmembrane region" description="Helical" evidence="14">
    <location>
        <begin position="29"/>
        <end position="48"/>
    </location>
</feature>
<comment type="catalytic activity">
    <reaction evidence="13">
        <text>2 a Fe(II)-siderophore + NADP(+) + H(+) = 2 a Fe(III)-siderophore + NADPH</text>
        <dbReference type="Rhea" id="RHEA:28795"/>
        <dbReference type="Rhea" id="RHEA-COMP:11342"/>
        <dbReference type="Rhea" id="RHEA-COMP:11344"/>
        <dbReference type="ChEBI" id="CHEBI:15378"/>
        <dbReference type="ChEBI" id="CHEBI:29033"/>
        <dbReference type="ChEBI" id="CHEBI:29034"/>
        <dbReference type="ChEBI" id="CHEBI:57783"/>
        <dbReference type="ChEBI" id="CHEBI:58349"/>
        <dbReference type="EC" id="1.16.1.9"/>
    </reaction>
</comment>
<feature type="transmembrane region" description="Helical" evidence="14">
    <location>
        <begin position="269"/>
        <end position="286"/>
    </location>
</feature>
<gene>
    <name evidence="16" type="ORF">SCLCIDRAFT_1218428</name>
</gene>
<evidence type="ECO:0000256" key="3">
    <source>
        <dbReference type="ARBA" id="ARBA00012668"/>
    </source>
</evidence>
<keyword evidence="7" id="KW-0249">Electron transport</keyword>
<dbReference type="OrthoDB" id="3944240at2759"/>
<dbReference type="PROSITE" id="PS51384">
    <property type="entry name" value="FAD_FR"/>
    <property type="match status" value="1"/>
</dbReference>
<keyword evidence="4" id="KW-0813">Transport</keyword>
<reference evidence="16 17" key="1">
    <citation type="submission" date="2014-04" db="EMBL/GenBank/DDBJ databases">
        <authorList>
            <consortium name="DOE Joint Genome Institute"/>
            <person name="Kuo A."/>
            <person name="Kohler A."/>
            <person name="Nagy L.G."/>
            <person name="Floudas D."/>
            <person name="Copeland A."/>
            <person name="Barry K.W."/>
            <person name="Cichocki N."/>
            <person name="Veneault-Fourrey C."/>
            <person name="LaButti K."/>
            <person name="Lindquist E.A."/>
            <person name="Lipzen A."/>
            <person name="Lundell T."/>
            <person name="Morin E."/>
            <person name="Murat C."/>
            <person name="Sun H."/>
            <person name="Tunlid A."/>
            <person name="Henrissat B."/>
            <person name="Grigoriev I.V."/>
            <person name="Hibbett D.S."/>
            <person name="Martin F."/>
            <person name="Nordberg H.P."/>
            <person name="Cantor M.N."/>
            <person name="Hua S.X."/>
        </authorList>
    </citation>
    <scope>NUCLEOTIDE SEQUENCE [LARGE SCALE GENOMIC DNA]</scope>
    <source>
        <strain evidence="16 17">Foug A</strain>
    </source>
</reference>
<evidence type="ECO:0000256" key="10">
    <source>
        <dbReference type="ARBA" id="ARBA00023065"/>
    </source>
</evidence>
<keyword evidence="17" id="KW-1185">Reference proteome</keyword>